<gene>
    <name evidence="6" type="ORF">FYJ74_00485</name>
</gene>
<dbReference type="SMART" id="SM00363">
    <property type="entry name" value="S4"/>
    <property type="match status" value="1"/>
</dbReference>
<evidence type="ECO:0000313" key="7">
    <source>
        <dbReference type="Proteomes" id="UP000473699"/>
    </source>
</evidence>
<evidence type="ECO:0000256" key="2">
    <source>
        <dbReference type="ARBA" id="ARBA00023235"/>
    </source>
</evidence>
<dbReference type="Gene3D" id="3.30.70.580">
    <property type="entry name" value="Pseudouridine synthase I, catalytic domain, N-terminal subdomain"/>
    <property type="match status" value="1"/>
</dbReference>
<dbReference type="GO" id="GO:0000455">
    <property type="term" value="P:enzyme-directed rRNA pseudouridine synthesis"/>
    <property type="evidence" value="ECO:0007669"/>
    <property type="project" value="UniProtKB-ARBA"/>
</dbReference>
<dbReference type="PANTHER" id="PTHR47683">
    <property type="entry name" value="PSEUDOURIDINE SYNTHASE FAMILY PROTEIN-RELATED"/>
    <property type="match status" value="1"/>
</dbReference>
<reference evidence="6 7" key="1">
    <citation type="submission" date="2019-08" db="EMBL/GenBank/DDBJ databases">
        <title>In-depth cultivation of the pig gut microbiome towards novel bacterial diversity and tailored functional studies.</title>
        <authorList>
            <person name="Wylensek D."/>
            <person name="Hitch T.C.A."/>
            <person name="Clavel T."/>
        </authorList>
    </citation>
    <scope>NUCLEOTIDE SEQUENCE [LARGE SCALE GENOMIC DNA]</scope>
    <source>
        <strain evidence="6 7">SM-530-WT-4B</strain>
    </source>
</reference>
<organism evidence="6 7">
    <name type="scientific">Pyramidobacter porci</name>
    <dbReference type="NCBI Taxonomy" id="2605789"/>
    <lineage>
        <taxon>Bacteria</taxon>
        <taxon>Thermotogati</taxon>
        <taxon>Synergistota</taxon>
        <taxon>Synergistia</taxon>
        <taxon>Synergistales</taxon>
        <taxon>Dethiosulfovibrionaceae</taxon>
        <taxon>Pyramidobacter</taxon>
    </lineage>
</organism>
<dbReference type="Gene3D" id="3.30.70.1560">
    <property type="entry name" value="Alpha-L RNA-binding motif"/>
    <property type="match status" value="1"/>
</dbReference>
<dbReference type="InterPro" id="IPR042092">
    <property type="entry name" value="PsdUridine_s_RsuA/RluB/E/F_cat"/>
</dbReference>
<dbReference type="EC" id="5.4.99.-" evidence="4"/>
<proteinExistence type="inferred from homology"/>
<dbReference type="Pfam" id="PF00849">
    <property type="entry name" value="PseudoU_synth_2"/>
    <property type="match status" value="1"/>
</dbReference>
<evidence type="ECO:0000313" key="6">
    <source>
        <dbReference type="EMBL" id="MST54535.1"/>
    </source>
</evidence>
<dbReference type="InterPro" id="IPR020103">
    <property type="entry name" value="PsdUridine_synth_cat_dom_sf"/>
</dbReference>
<keyword evidence="2 4" id="KW-0413">Isomerase</keyword>
<comment type="similarity">
    <text evidence="1 4">Belongs to the pseudouridine synthase RsuA family.</text>
</comment>
<dbReference type="InterPro" id="IPR020094">
    <property type="entry name" value="TruA/RsuA/RluB/E/F_N"/>
</dbReference>
<dbReference type="InterPro" id="IPR006145">
    <property type="entry name" value="PsdUridine_synth_RsuA/RluA"/>
</dbReference>
<dbReference type="InterPro" id="IPR000748">
    <property type="entry name" value="PsdUridine_synth_RsuA/RluB/E/F"/>
</dbReference>
<name>A0A6L5Y8W3_9BACT</name>
<dbReference type="SUPFAM" id="SSF55120">
    <property type="entry name" value="Pseudouridine synthase"/>
    <property type="match status" value="1"/>
</dbReference>
<evidence type="ECO:0000256" key="1">
    <source>
        <dbReference type="ARBA" id="ARBA00008348"/>
    </source>
</evidence>
<dbReference type="SUPFAM" id="SSF55174">
    <property type="entry name" value="Alpha-L RNA-binding motif"/>
    <property type="match status" value="1"/>
</dbReference>
<dbReference type="Pfam" id="PF01479">
    <property type="entry name" value="S4"/>
    <property type="match status" value="1"/>
</dbReference>
<evidence type="ECO:0000259" key="5">
    <source>
        <dbReference type="SMART" id="SM00363"/>
    </source>
</evidence>
<evidence type="ECO:0000256" key="3">
    <source>
        <dbReference type="PROSITE-ProRule" id="PRU00182"/>
    </source>
</evidence>
<dbReference type="InterPro" id="IPR002942">
    <property type="entry name" value="S4_RNA-bd"/>
</dbReference>
<dbReference type="InterPro" id="IPR050343">
    <property type="entry name" value="RsuA_PseudoU_synthase"/>
</dbReference>
<dbReference type="Proteomes" id="UP000473699">
    <property type="component" value="Unassembled WGS sequence"/>
</dbReference>
<evidence type="ECO:0000256" key="4">
    <source>
        <dbReference type="RuleBase" id="RU003887"/>
    </source>
</evidence>
<keyword evidence="3" id="KW-0694">RNA-binding</keyword>
<dbReference type="CDD" id="cd00165">
    <property type="entry name" value="S4"/>
    <property type="match status" value="1"/>
</dbReference>
<sequence>MRLNKYLALCGVGSRRKVEGFIFAGRVVCGGYQVTEPGYDVPDGEIVTVDDVEVRPERKIYMVIHKPRGYICAVSDRSYPVILDLLPREYDYYRLFPIGRLDLQSEGLLMLTNDGDFSQEMIHPRAGITKEYEVLLDRVPDEREIRQLREGTIFEGKRLHPVGVDFLRREPEGRWLRFVLNEGVKREIRLIAESAGLKVQVLFRRRIGRMELRHLKSGCAREYSADQLRRMIRHGGAV</sequence>
<keyword evidence="7" id="KW-1185">Reference proteome</keyword>
<protein>
    <recommendedName>
        <fullName evidence="4">Pseudouridine synthase</fullName>
        <ecNumber evidence="4">5.4.99.-</ecNumber>
    </recommendedName>
</protein>
<feature type="domain" description="RNA-binding S4" evidence="5">
    <location>
        <begin position="1"/>
        <end position="59"/>
    </location>
</feature>
<comment type="caution">
    <text evidence="6">The sequence shown here is derived from an EMBL/GenBank/DDBJ whole genome shotgun (WGS) entry which is preliminary data.</text>
</comment>
<dbReference type="PROSITE" id="PS50889">
    <property type="entry name" value="S4"/>
    <property type="match status" value="1"/>
</dbReference>
<dbReference type="NCBIfam" id="TIGR00093">
    <property type="entry name" value="pseudouridine synthase"/>
    <property type="match status" value="1"/>
</dbReference>
<dbReference type="PROSITE" id="PS01149">
    <property type="entry name" value="PSI_RSU"/>
    <property type="match status" value="1"/>
</dbReference>
<dbReference type="AlphaFoldDB" id="A0A6L5Y8W3"/>
<dbReference type="InterPro" id="IPR036986">
    <property type="entry name" value="S4_RNA-bd_sf"/>
</dbReference>
<dbReference type="GO" id="GO:0003723">
    <property type="term" value="F:RNA binding"/>
    <property type="evidence" value="ECO:0007669"/>
    <property type="project" value="UniProtKB-KW"/>
</dbReference>
<dbReference type="GO" id="GO:0120159">
    <property type="term" value="F:rRNA pseudouridine synthase activity"/>
    <property type="evidence" value="ECO:0007669"/>
    <property type="project" value="UniProtKB-ARBA"/>
</dbReference>
<dbReference type="InterPro" id="IPR018496">
    <property type="entry name" value="PsdUridine_synth_RsuA/RluB_CS"/>
</dbReference>
<dbReference type="RefSeq" id="WP_154527676.1">
    <property type="nucleotide sequence ID" value="NZ_JAXDZJ010000039.1"/>
</dbReference>
<accession>A0A6L5Y8W3</accession>
<dbReference type="Gene3D" id="3.10.290.10">
    <property type="entry name" value="RNA-binding S4 domain"/>
    <property type="match status" value="1"/>
</dbReference>
<dbReference type="PANTHER" id="PTHR47683:SF2">
    <property type="entry name" value="RNA-BINDING S4 DOMAIN-CONTAINING PROTEIN"/>
    <property type="match status" value="1"/>
</dbReference>
<dbReference type="EMBL" id="VUNH01000001">
    <property type="protein sequence ID" value="MST54535.1"/>
    <property type="molecule type" value="Genomic_DNA"/>
</dbReference>